<dbReference type="RefSeq" id="WP_190471033.1">
    <property type="nucleotide sequence ID" value="NZ_JACJPW010000085.1"/>
</dbReference>
<organism evidence="1 2">
    <name type="scientific">Aerosakkonema funiforme FACHB-1375</name>
    <dbReference type="NCBI Taxonomy" id="2949571"/>
    <lineage>
        <taxon>Bacteria</taxon>
        <taxon>Bacillati</taxon>
        <taxon>Cyanobacteriota</taxon>
        <taxon>Cyanophyceae</taxon>
        <taxon>Oscillatoriophycideae</taxon>
        <taxon>Aerosakkonematales</taxon>
        <taxon>Aerosakkonemataceae</taxon>
        <taxon>Aerosakkonema</taxon>
    </lineage>
</organism>
<name>A0A926VIQ1_9CYAN</name>
<reference evidence="1" key="2">
    <citation type="submission" date="2020-08" db="EMBL/GenBank/DDBJ databases">
        <authorList>
            <person name="Chen M."/>
            <person name="Teng W."/>
            <person name="Zhao L."/>
            <person name="Hu C."/>
            <person name="Zhou Y."/>
            <person name="Han B."/>
            <person name="Song L."/>
            <person name="Shu W."/>
        </authorList>
    </citation>
    <scope>NUCLEOTIDE SEQUENCE</scope>
    <source>
        <strain evidence="1">FACHB-1375</strain>
    </source>
</reference>
<evidence type="ECO:0000313" key="2">
    <source>
        <dbReference type="Proteomes" id="UP000641646"/>
    </source>
</evidence>
<dbReference type="Proteomes" id="UP000641646">
    <property type="component" value="Unassembled WGS sequence"/>
</dbReference>
<accession>A0A926VIQ1</accession>
<reference evidence="1" key="1">
    <citation type="journal article" date="2015" name="ISME J.">
        <title>Draft Genome Sequence of Streptomyces incarnatus NRRL8089, which Produces the Nucleoside Antibiotic Sinefungin.</title>
        <authorList>
            <person name="Oshima K."/>
            <person name="Hattori M."/>
            <person name="Shimizu H."/>
            <person name="Fukuda K."/>
            <person name="Nemoto M."/>
            <person name="Inagaki K."/>
            <person name="Tamura T."/>
        </authorList>
    </citation>
    <scope>NUCLEOTIDE SEQUENCE</scope>
    <source>
        <strain evidence="1">FACHB-1375</strain>
    </source>
</reference>
<dbReference type="AlphaFoldDB" id="A0A926VIQ1"/>
<comment type="caution">
    <text evidence="1">The sequence shown here is derived from an EMBL/GenBank/DDBJ whole genome shotgun (WGS) entry which is preliminary data.</text>
</comment>
<protein>
    <submittedName>
        <fullName evidence="1">Caspase family protein</fullName>
    </submittedName>
</protein>
<dbReference type="Gene3D" id="3.40.50.1460">
    <property type="match status" value="1"/>
</dbReference>
<dbReference type="EMBL" id="JACJPW010000085">
    <property type="protein sequence ID" value="MBD2184513.1"/>
    <property type="molecule type" value="Genomic_DNA"/>
</dbReference>
<proteinExistence type="predicted"/>
<gene>
    <name evidence="1" type="ORF">H6G03_26170</name>
</gene>
<keyword evidence="2" id="KW-1185">Reference proteome</keyword>
<sequence>MQYFSRHRHYITNLALVISIGLQLPIVNTSVGVSGVRAATCQGQTPNQSPQQKTNFLAFGGGPAPEANEIAIEKNILYFQRTLSAMGYNPAEAFTFFANGDERQATVRYLDSGGQQQFKVPQIPNLDGASTMANLQRSLQDLSGNPKSIFFYFTGHGIPNPEDIDNNAFLLWNRELLTVQQFAGMLDRLPEQTSVVMMMSQCFSGSFANFIYEGGDPKRPVALQTRCGFFATVKTRPSVGCTPAVNEADYKDYSSSFFAGLSGRNRIGQSVPSADYNKDGRISYGEAHAFAKVDERSTDWPISTSEAWLQSQADKLTQQTILSKPIAEVLQTARPEQSYAVHSIAKIFNFNIQKSFLANIQAVDRSQIASEEQKAYVIRLGMELTNIGMEQEIRSSQNSKAIATLDKLIKCESSSWQRLQTGQQ</sequence>
<evidence type="ECO:0000313" key="1">
    <source>
        <dbReference type="EMBL" id="MBD2184513.1"/>
    </source>
</evidence>